<proteinExistence type="predicted"/>
<gene>
    <name evidence="1" type="ORF">OTSTA716_1763</name>
</gene>
<dbReference type="Proteomes" id="UP000033671">
    <property type="component" value="Unassembled WGS sequence"/>
</dbReference>
<comment type="caution">
    <text evidence="1">The sequence shown here is derived from an EMBL/GenBank/DDBJ whole genome shotgun (WGS) entry which is preliminary data.</text>
</comment>
<dbReference type="EMBL" id="LAOA01000091">
    <property type="protein sequence ID" value="KJV72954.1"/>
    <property type="molecule type" value="Genomic_DNA"/>
</dbReference>
<reference evidence="1 2" key="1">
    <citation type="submission" date="2015-01" db="EMBL/GenBank/DDBJ databases">
        <title>Genome Sequencing of Rickettsiales.</title>
        <authorList>
            <person name="Daugherty S.C."/>
            <person name="Su Q."/>
            <person name="Abolude K."/>
            <person name="Beier-Sexton M."/>
            <person name="Carlyon J.A."/>
            <person name="Carter R."/>
            <person name="Day N.P."/>
            <person name="Dumler S.J."/>
            <person name="Dyachenko V."/>
            <person name="Godinez A."/>
            <person name="Kurtti T.J."/>
            <person name="Lichay M."/>
            <person name="Mullins K.E."/>
            <person name="Ott S."/>
            <person name="Pappas-Brown V."/>
            <person name="Paris D.H."/>
            <person name="Patel P."/>
            <person name="Richards A.L."/>
            <person name="Sadzewicz L."/>
            <person name="Sears K."/>
            <person name="Seidman D."/>
            <person name="Sengamalay N."/>
            <person name="Stenos J."/>
            <person name="Tallon L.J."/>
            <person name="Vincent G."/>
            <person name="Fraser C.M."/>
            <person name="Munderloh U."/>
            <person name="Dunning-Hotopp J.C."/>
        </authorList>
    </citation>
    <scope>NUCLEOTIDE SEQUENCE [LARGE SCALE GENOMIC DNA]</scope>
    <source>
        <strain evidence="1 2">TA716</strain>
    </source>
</reference>
<dbReference type="PATRIC" id="fig|1359175.3.peg.3027"/>
<dbReference type="AlphaFoldDB" id="A0A0F3P138"/>
<protein>
    <submittedName>
        <fullName evidence="1">Putative transposase</fullName>
    </submittedName>
</protein>
<evidence type="ECO:0000313" key="1">
    <source>
        <dbReference type="EMBL" id="KJV72954.1"/>
    </source>
</evidence>
<name>A0A0F3P138_ORITS</name>
<evidence type="ECO:0000313" key="2">
    <source>
        <dbReference type="Proteomes" id="UP000033671"/>
    </source>
</evidence>
<organism evidence="1 2">
    <name type="scientific">Orientia tsutsugamushi str. TA716</name>
    <dbReference type="NCBI Taxonomy" id="1359175"/>
    <lineage>
        <taxon>Bacteria</taxon>
        <taxon>Pseudomonadati</taxon>
        <taxon>Pseudomonadota</taxon>
        <taxon>Alphaproteobacteria</taxon>
        <taxon>Rickettsiales</taxon>
        <taxon>Rickettsiaceae</taxon>
        <taxon>Rickettsieae</taxon>
        <taxon>Orientia</taxon>
    </lineage>
</organism>
<accession>A0A0F3P138</accession>
<sequence length="36" mass="4493">MSENLKHDGLFKDLMNDQKQLWILQMIFYQMKLKTY</sequence>